<evidence type="ECO:0000256" key="1">
    <source>
        <dbReference type="SAM" id="Phobius"/>
    </source>
</evidence>
<protein>
    <submittedName>
        <fullName evidence="2">Uncharacterized protein</fullName>
    </submittedName>
</protein>
<comment type="caution">
    <text evidence="2">The sequence shown here is derived from an EMBL/GenBank/DDBJ whole genome shotgun (WGS) entry which is preliminary data.</text>
</comment>
<keyword evidence="3" id="KW-1185">Reference proteome</keyword>
<sequence length="58" mass="6217">MLPGLLVTLLVLLNLGGLASILFQFGRGEWLPGLGSLVLAALLDAVGFWLLRELRENG</sequence>
<keyword evidence="1" id="KW-0812">Transmembrane</keyword>
<dbReference type="RefSeq" id="WP_345467999.1">
    <property type="nucleotide sequence ID" value="NZ_BAABRP010000025.1"/>
</dbReference>
<organism evidence="2 3">
    <name type="scientific">Deinococcus carri</name>
    <dbReference type="NCBI Taxonomy" id="1211323"/>
    <lineage>
        <taxon>Bacteria</taxon>
        <taxon>Thermotogati</taxon>
        <taxon>Deinococcota</taxon>
        <taxon>Deinococci</taxon>
        <taxon>Deinococcales</taxon>
        <taxon>Deinococcaceae</taxon>
        <taxon>Deinococcus</taxon>
    </lineage>
</organism>
<evidence type="ECO:0000313" key="3">
    <source>
        <dbReference type="Proteomes" id="UP001401887"/>
    </source>
</evidence>
<dbReference type="EMBL" id="BAABRP010000025">
    <property type="protein sequence ID" value="GAA5514828.1"/>
    <property type="molecule type" value="Genomic_DNA"/>
</dbReference>
<keyword evidence="1" id="KW-0472">Membrane</keyword>
<gene>
    <name evidence="2" type="ORF">Dcar01_03589</name>
</gene>
<name>A0ABP9WBX7_9DEIO</name>
<accession>A0ABP9WBX7</accession>
<proteinExistence type="predicted"/>
<feature type="transmembrane region" description="Helical" evidence="1">
    <location>
        <begin position="30"/>
        <end position="51"/>
    </location>
</feature>
<reference evidence="2 3" key="1">
    <citation type="submission" date="2024-02" db="EMBL/GenBank/DDBJ databases">
        <title>Deinococcus carri NBRC 110142.</title>
        <authorList>
            <person name="Ichikawa N."/>
            <person name="Katano-Makiyama Y."/>
            <person name="Hidaka K."/>
        </authorList>
    </citation>
    <scope>NUCLEOTIDE SEQUENCE [LARGE SCALE GENOMIC DNA]</scope>
    <source>
        <strain evidence="2 3">NBRC 110142</strain>
    </source>
</reference>
<evidence type="ECO:0000313" key="2">
    <source>
        <dbReference type="EMBL" id="GAA5514828.1"/>
    </source>
</evidence>
<keyword evidence="1" id="KW-1133">Transmembrane helix</keyword>
<dbReference type="Proteomes" id="UP001401887">
    <property type="component" value="Unassembled WGS sequence"/>
</dbReference>